<gene>
    <name evidence="3" type="ORF">QFZ53_003651</name>
</gene>
<dbReference type="SUPFAM" id="SSF142433">
    <property type="entry name" value="CinA-like"/>
    <property type="match status" value="1"/>
</dbReference>
<accession>A0AAW8F0Z9</accession>
<feature type="domain" description="CinA C-terminal" evidence="2">
    <location>
        <begin position="6"/>
        <end position="146"/>
    </location>
</feature>
<dbReference type="InterPro" id="IPR008136">
    <property type="entry name" value="CinA_C"/>
</dbReference>
<evidence type="ECO:0000259" key="2">
    <source>
        <dbReference type="Pfam" id="PF02464"/>
    </source>
</evidence>
<feature type="compositionally biased region" description="Low complexity" evidence="1">
    <location>
        <begin position="173"/>
        <end position="201"/>
    </location>
</feature>
<dbReference type="Proteomes" id="UP001244427">
    <property type="component" value="Unassembled WGS sequence"/>
</dbReference>
<comment type="caution">
    <text evidence="3">The sequence shown here is derived from an EMBL/GenBank/DDBJ whole genome shotgun (WGS) entry which is preliminary data.</text>
</comment>
<dbReference type="InterPro" id="IPR036653">
    <property type="entry name" value="CinA-like_C"/>
</dbReference>
<keyword evidence="4" id="KW-1185">Reference proteome</keyword>
<dbReference type="EC" id="3.5.1.42" evidence="3"/>
<dbReference type="Gene3D" id="3.90.950.20">
    <property type="entry name" value="CinA-like"/>
    <property type="match status" value="1"/>
</dbReference>
<dbReference type="AlphaFoldDB" id="A0AAW8F0Z9"/>
<dbReference type="GO" id="GO:0019159">
    <property type="term" value="F:nicotinamide-nucleotide amidase activity"/>
    <property type="evidence" value="ECO:0007669"/>
    <property type="project" value="UniProtKB-EC"/>
</dbReference>
<protein>
    <submittedName>
        <fullName evidence="3">Nicotinamide-nucleotide amidase</fullName>
        <ecNumber evidence="3">3.5.1.42</ecNumber>
    </submittedName>
</protein>
<sequence>MDEVRRLSEIARERGLRVCVVESLTSGRLAATVGAGEDASSWFAGGIVAYLTEVKERLLGLTPGTDPCSAACAQQIAEGGLALFDADVCVSTTGVGGPGPEGGHPPGEVHLGWATPLGTGHRALSLTGEPEQVIDEASDAALRLLLFHAEAVRPAGPLRAPAGLQPGTSPIRSGASGADAAASASSSSLSGRTSPTASAKG</sequence>
<organism evidence="3 4">
    <name type="scientific">Microbacterium natoriense</name>
    <dbReference type="NCBI Taxonomy" id="284570"/>
    <lineage>
        <taxon>Bacteria</taxon>
        <taxon>Bacillati</taxon>
        <taxon>Actinomycetota</taxon>
        <taxon>Actinomycetes</taxon>
        <taxon>Micrococcales</taxon>
        <taxon>Microbacteriaceae</taxon>
        <taxon>Microbacterium</taxon>
    </lineage>
</organism>
<dbReference type="RefSeq" id="WP_307298788.1">
    <property type="nucleotide sequence ID" value="NZ_JAUSXV010000001.1"/>
</dbReference>
<keyword evidence="3" id="KW-0378">Hydrolase</keyword>
<evidence type="ECO:0000256" key="1">
    <source>
        <dbReference type="SAM" id="MobiDB-lite"/>
    </source>
</evidence>
<name>A0AAW8F0Z9_9MICO</name>
<reference evidence="3 4" key="1">
    <citation type="submission" date="2023-07" db="EMBL/GenBank/DDBJ databases">
        <title>Comparative genomics of wheat-associated soil bacteria to identify genetic determinants of phenazine resistance.</title>
        <authorList>
            <person name="Mouncey N."/>
        </authorList>
    </citation>
    <scope>NUCLEOTIDE SEQUENCE [LARGE SCALE GENOMIC DNA]</scope>
    <source>
        <strain evidence="3 4">W4I9-1</strain>
    </source>
</reference>
<dbReference type="Pfam" id="PF02464">
    <property type="entry name" value="CinA"/>
    <property type="match status" value="1"/>
</dbReference>
<evidence type="ECO:0000313" key="3">
    <source>
        <dbReference type="EMBL" id="MDQ0649455.1"/>
    </source>
</evidence>
<proteinExistence type="predicted"/>
<feature type="region of interest" description="Disordered" evidence="1">
    <location>
        <begin position="157"/>
        <end position="201"/>
    </location>
</feature>
<dbReference type="NCBIfam" id="TIGR00199">
    <property type="entry name" value="PncC_domain"/>
    <property type="match status" value="1"/>
</dbReference>
<evidence type="ECO:0000313" key="4">
    <source>
        <dbReference type="Proteomes" id="UP001244427"/>
    </source>
</evidence>
<dbReference type="EMBL" id="JAUSXV010000001">
    <property type="protein sequence ID" value="MDQ0649455.1"/>
    <property type="molecule type" value="Genomic_DNA"/>
</dbReference>